<dbReference type="AlphaFoldDB" id="A0A5B0M3R7"/>
<gene>
    <name evidence="2" type="ORF">PGT21_011749</name>
</gene>
<keyword evidence="3" id="KW-1185">Reference proteome</keyword>
<dbReference type="EMBL" id="VSWC01000171">
    <property type="protein sequence ID" value="KAA1070414.1"/>
    <property type="molecule type" value="Genomic_DNA"/>
</dbReference>
<comment type="caution">
    <text evidence="2">The sequence shown here is derived from an EMBL/GenBank/DDBJ whole genome shotgun (WGS) entry which is preliminary data.</text>
</comment>
<name>A0A5B0M3R7_PUCGR</name>
<feature type="region of interest" description="Disordered" evidence="1">
    <location>
        <begin position="76"/>
        <end position="101"/>
    </location>
</feature>
<sequence>MSDIQNHSSTPEFGVSPIPEAVVVATEVIQGEPHSEVVPPPADEQREVQAKKTPVSLNMPVRCSCRIFNQTHEDGSFTMVSYSPLKKKGDKAGSSSRGNHE</sequence>
<proteinExistence type="predicted"/>
<accession>A0A5B0M3R7</accession>
<evidence type="ECO:0000313" key="2">
    <source>
        <dbReference type="EMBL" id="KAA1070414.1"/>
    </source>
</evidence>
<organism evidence="2 3">
    <name type="scientific">Puccinia graminis f. sp. tritici</name>
    <dbReference type="NCBI Taxonomy" id="56615"/>
    <lineage>
        <taxon>Eukaryota</taxon>
        <taxon>Fungi</taxon>
        <taxon>Dikarya</taxon>
        <taxon>Basidiomycota</taxon>
        <taxon>Pucciniomycotina</taxon>
        <taxon>Pucciniomycetes</taxon>
        <taxon>Pucciniales</taxon>
        <taxon>Pucciniaceae</taxon>
        <taxon>Puccinia</taxon>
    </lineage>
</organism>
<reference evidence="2 3" key="1">
    <citation type="submission" date="2019-05" db="EMBL/GenBank/DDBJ databases">
        <title>Emergence of the Ug99 lineage of the wheat stem rust pathogen through somatic hybridization.</title>
        <authorList>
            <person name="Li F."/>
            <person name="Upadhyaya N.M."/>
            <person name="Sperschneider J."/>
            <person name="Matny O."/>
            <person name="Nguyen-Phuc H."/>
            <person name="Mago R."/>
            <person name="Raley C."/>
            <person name="Miller M.E."/>
            <person name="Silverstein K.A.T."/>
            <person name="Henningsen E."/>
            <person name="Hirsch C.D."/>
            <person name="Visser B."/>
            <person name="Pretorius Z.A."/>
            <person name="Steffenson B.J."/>
            <person name="Schwessinger B."/>
            <person name="Dodds P.N."/>
            <person name="Figueroa M."/>
        </authorList>
    </citation>
    <scope>NUCLEOTIDE SEQUENCE [LARGE SCALE GENOMIC DNA]</scope>
    <source>
        <strain evidence="2">21-0</strain>
    </source>
</reference>
<feature type="region of interest" description="Disordered" evidence="1">
    <location>
        <begin position="32"/>
        <end position="53"/>
    </location>
</feature>
<dbReference type="Proteomes" id="UP000324748">
    <property type="component" value="Unassembled WGS sequence"/>
</dbReference>
<evidence type="ECO:0000313" key="3">
    <source>
        <dbReference type="Proteomes" id="UP000324748"/>
    </source>
</evidence>
<protein>
    <submittedName>
        <fullName evidence="2">Uncharacterized protein</fullName>
    </submittedName>
</protein>
<evidence type="ECO:0000256" key="1">
    <source>
        <dbReference type="SAM" id="MobiDB-lite"/>
    </source>
</evidence>